<name>A0AAU1ZS76_9ACTN</name>
<dbReference type="InterPro" id="IPR009057">
    <property type="entry name" value="Homeodomain-like_sf"/>
</dbReference>
<feature type="DNA-binding region" description="H-T-H motif" evidence="4">
    <location>
        <begin position="37"/>
        <end position="56"/>
    </location>
</feature>
<organism evidence="6">
    <name type="scientific">Streptomyces sp. NBC_00093</name>
    <dbReference type="NCBI Taxonomy" id="2975649"/>
    <lineage>
        <taxon>Bacteria</taxon>
        <taxon>Bacillati</taxon>
        <taxon>Actinomycetota</taxon>
        <taxon>Actinomycetes</taxon>
        <taxon>Kitasatosporales</taxon>
        <taxon>Streptomycetaceae</taxon>
        <taxon>Streptomyces</taxon>
    </lineage>
</organism>
<dbReference type="InterPro" id="IPR001647">
    <property type="entry name" value="HTH_TetR"/>
</dbReference>
<dbReference type="InterPro" id="IPR050109">
    <property type="entry name" value="HTH-type_TetR-like_transc_reg"/>
</dbReference>
<evidence type="ECO:0000256" key="4">
    <source>
        <dbReference type="PROSITE-ProRule" id="PRU00335"/>
    </source>
</evidence>
<accession>A0AAU1ZS76</accession>
<dbReference type="InterPro" id="IPR036271">
    <property type="entry name" value="Tet_transcr_reg_TetR-rel_C_sf"/>
</dbReference>
<reference evidence="6" key="1">
    <citation type="submission" date="2022-10" db="EMBL/GenBank/DDBJ databases">
        <title>The complete genomes of actinobacterial strains from the NBC collection.</title>
        <authorList>
            <person name="Joergensen T.S."/>
            <person name="Alvarez Arevalo M."/>
            <person name="Sterndorff E.B."/>
            <person name="Faurdal D."/>
            <person name="Vuksanovic O."/>
            <person name="Mourched A.-S."/>
            <person name="Charusanti P."/>
            <person name="Shaw S."/>
            <person name="Blin K."/>
            <person name="Weber T."/>
        </authorList>
    </citation>
    <scope>NUCLEOTIDE SEQUENCE</scope>
    <source>
        <strain evidence="6">NBC_00093</strain>
    </source>
</reference>
<sequence length="234" mass="25395">MGIPGQSRRERLRAATTAQIKATALDHLAGGDSNALSLRAIAREMGMTAGAIYSYFDTREALIRELIADLHAALADRLETVCRSASAEGPAAAIFALGHSYRDWAIANPQHFRLIHGHPTDELRTVPAAAHRVPGLLAGLVGAWTERPEVPEPELGPAYHAYGWADFEPEYAALVHAAHPHASPAAVAFALRLWARMHGLVSLEVYGHLSAQTREPAKLFHAEIRHFTQVLGEC</sequence>
<dbReference type="GO" id="GO:0000976">
    <property type="term" value="F:transcription cis-regulatory region binding"/>
    <property type="evidence" value="ECO:0007669"/>
    <property type="project" value="TreeGrafter"/>
</dbReference>
<evidence type="ECO:0000256" key="3">
    <source>
        <dbReference type="ARBA" id="ARBA00023163"/>
    </source>
</evidence>
<evidence type="ECO:0000256" key="1">
    <source>
        <dbReference type="ARBA" id="ARBA00023015"/>
    </source>
</evidence>
<protein>
    <submittedName>
        <fullName evidence="6">TetR/AcrR family transcriptional regulator</fullName>
    </submittedName>
</protein>
<dbReference type="Pfam" id="PF00440">
    <property type="entry name" value="TetR_N"/>
    <property type="match status" value="1"/>
</dbReference>
<evidence type="ECO:0000259" key="5">
    <source>
        <dbReference type="PROSITE" id="PS50977"/>
    </source>
</evidence>
<dbReference type="PANTHER" id="PTHR30055:SF243">
    <property type="entry name" value="HTH-TYPE TRANSCRIPTIONAL REGULATOR RV1816"/>
    <property type="match status" value="1"/>
</dbReference>
<keyword evidence="1" id="KW-0805">Transcription regulation</keyword>
<dbReference type="EMBL" id="CP108222">
    <property type="protein sequence ID" value="WTT15234.1"/>
    <property type="molecule type" value="Genomic_DNA"/>
</dbReference>
<dbReference type="AlphaFoldDB" id="A0AAU1ZS76"/>
<dbReference type="Pfam" id="PF13305">
    <property type="entry name" value="TetR_C_33"/>
    <property type="match status" value="1"/>
</dbReference>
<feature type="domain" description="HTH tetR-type" evidence="5">
    <location>
        <begin position="14"/>
        <end position="74"/>
    </location>
</feature>
<gene>
    <name evidence="6" type="ORF">OHA22_06670</name>
</gene>
<evidence type="ECO:0000256" key="2">
    <source>
        <dbReference type="ARBA" id="ARBA00023125"/>
    </source>
</evidence>
<keyword evidence="3" id="KW-0804">Transcription</keyword>
<dbReference type="Gene3D" id="1.10.357.10">
    <property type="entry name" value="Tetracycline Repressor, domain 2"/>
    <property type="match status" value="1"/>
</dbReference>
<dbReference type="GO" id="GO:0003700">
    <property type="term" value="F:DNA-binding transcription factor activity"/>
    <property type="evidence" value="ECO:0007669"/>
    <property type="project" value="TreeGrafter"/>
</dbReference>
<keyword evidence="2 4" id="KW-0238">DNA-binding</keyword>
<dbReference type="PROSITE" id="PS50977">
    <property type="entry name" value="HTH_TETR_2"/>
    <property type="match status" value="1"/>
</dbReference>
<evidence type="ECO:0000313" key="6">
    <source>
        <dbReference type="EMBL" id="WTT15234.1"/>
    </source>
</evidence>
<dbReference type="SUPFAM" id="SSF46689">
    <property type="entry name" value="Homeodomain-like"/>
    <property type="match status" value="1"/>
</dbReference>
<dbReference type="SUPFAM" id="SSF48498">
    <property type="entry name" value="Tetracyclin repressor-like, C-terminal domain"/>
    <property type="match status" value="1"/>
</dbReference>
<dbReference type="InterPro" id="IPR025996">
    <property type="entry name" value="MT1864/Rv1816-like_C"/>
</dbReference>
<proteinExistence type="predicted"/>
<dbReference type="PANTHER" id="PTHR30055">
    <property type="entry name" value="HTH-TYPE TRANSCRIPTIONAL REGULATOR RUTR"/>
    <property type="match status" value="1"/>
</dbReference>